<dbReference type="AlphaFoldDB" id="A0A2G2VXW2"/>
<dbReference type="PANTHER" id="PTHR33470">
    <property type="entry name" value="OS01G0164075 PROTEIN"/>
    <property type="match status" value="1"/>
</dbReference>
<reference evidence="4" key="2">
    <citation type="journal article" date="2017" name="J. Anim. Genet.">
        <title>Multiple reference genome sequences of hot pepper reveal the massive evolution of plant disease resistance genes by retroduplication.</title>
        <authorList>
            <person name="Kim S."/>
            <person name="Park J."/>
            <person name="Yeom S.-I."/>
            <person name="Kim Y.-M."/>
            <person name="Seo E."/>
            <person name="Kim K.-T."/>
            <person name="Kim M.-S."/>
            <person name="Lee J.M."/>
            <person name="Cheong K."/>
            <person name="Shin H.-S."/>
            <person name="Kim S.-B."/>
            <person name="Han K."/>
            <person name="Lee J."/>
            <person name="Park M."/>
            <person name="Lee H.-A."/>
            <person name="Lee H.-Y."/>
            <person name="Lee Y."/>
            <person name="Oh S."/>
            <person name="Lee J.H."/>
            <person name="Choi E."/>
            <person name="Choi E."/>
            <person name="Lee S.E."/>
            <person name="Jeon J."/>
            <person name="Kim H."/>
            <person name="Choi G."/>
            <person name="Song H."/>
            <person name="Lee J."/>
            <person name="Lee S.-C."/>
            <person name="Kwon J.-K."/>
            <person name="Lee H.-Y."/>
            <person name="Koo N."/>
            <person name="Hong Y."/>
            <person name="Kim R.W."/>
            <person name="Kang W.-H."/>
            <person name="Huh J.H."/>
            <person name="Kang B.-C."/>
            <person name="Yang T.-J."/>
            <person name="Lee Y.-H."/>
            <person name="Bennetzen J.L."/>
            <person name="Choi D."/>
        </authorList>
    </citation>
    <scope>NUCLEOTIDE SEQUENCE [LARGE SCALE GENOMIC DNA]</scope>
    <source>
        <strain evidence="4">cv. PBC81</strain>
    </source>
</reference>
<dbReference type="Pfam" id="PF01190">
    <property type="entry name" value="Pollen_Ole_e_1"/>
    <property type="match status" value="1"/>
</dbReference>
<dbReference type="PANTHER" id="PTHR33470:SF29">
    <property type="entry name" value="POLLEN OLE E 1 ALLERGEN AND EXTENSIN FAMILY PROTEIN"/>
    <property type="match status" value="1"/>
</dbReference>
<keyword evidence="4" id="KW-1185">Reference proteome</keyword>
<proteinExistence type="predicted"/>
<accession>A0A2G2VXW2</accession>
<dbReference type="EMBL" id="MLFT02000009">
    <property type="protein sequence ID" value="PHT37808.1"/>
    <property type="molecule type" value="Genomic_DNA"/>
</dbReference>
<evidence type="ECO:0008006" key="5">
    <source>
        <dbReference type="Google" id="ProtNLM"/>
    </source>
</evidence>
<dbReference type="Proteomes" id="UP000224567">
    <property type="component" value="Unassembled WGS sequence"/>
</dbReference>
<organism evidence="3 4">
    <name type="scientific">Capsicum baccatum</name>
    <name type="common">Peruvian pepper</name>
    <dbReference type="NCBI Taxonomy" id="33114"/>
    <lineage>
        <taxon>Eukaryota</taxon>
        <taxon>Viridiplantae</taxon>
        <taxon>Streptophyta</taxon>
        <taxon>Embryophyta</taxon>
        <taxon>Tracheophyta</taxon>
        <taxon>Spermatophyta</taxon>
        <taxon>Magnoliopsida</taxon>
        <taxon>eudicotyledons</taxon>
        <taxon>Gunneridae</taxon>
        <taxon>Pentapetalae</taxon>
        <taxon>asterids</taxon>
        <taxon>lamiids</taxon>
        <taxon>Solanales</taxon>
        <taxon>Solanaceae</taxon>
        <taxon>Solanoideae</taxon>
        <taxon>Capsiceae</taxon>
        <taxon>Capsicum</taxon>
    </lineage>
</organism>
<dbReference type="GO" id="GO:0071944">
    <property type="term" value="C:cell periphery"/>
    <property type="evidence" value="ECO:0007669"/>
    <property type="project" value="TreeGrafter"/>
</dbReference>
<feature type="signal peptide" evidence="2">
    <location>
        <begin position="1"/>
        <end position="19"/>
    </location>
</feature>
<keyword evidence="1 2" id="KW-0732">Signal</keyword>
<reference evidence="3 4" key="1">
    <citation type="journal article" date="2017" name="Genome Biol.">
        <title>New reference genome sequences of hot pepper reveal the massive evolution of plant disease-resistance genes by retroduplication.</title>
        <authorList>
            <person name="Kim S."/>
            <person name="Park J."/>
            <person name="Yeom S.I."/>
            <person name="Kim Y.M."/>
            <person name="Seo E."/>
            <person name="Kim K.T."/>
            <person name="Kim M.S."/>
            <person name="Lee J.M."/>
            <person name="Cheong K."/>
            <person name="Shin H.S."/>
            <person name="Kim S.B."/>
            <person name="Han K."/>
            <person name="Lee J."/>
            <person name="Park M."/>
            <person name="Lee H.A."/>
            <person name="Lee H.Y."/>
            <person name="Lee Y."/>
            <person name="Oh S."/>
            <person name="Lee J.H."/>
            <person name="Choi E."/>
            <person name="Choi E."/>
            <person name="Lee S.E."/>
            <person name="Jeon J."/>
            <person name="Kim H."/>
            <person name="Choi G."/>
            <person name="Song H."/>
            <person name="Lee J."/>
            <person name="Lee S.C."/>
            <person name="Kwon J.K."/>
            <person name="Lee H.Y."/>
            <person name="Koo N."/>
            <person name="Hong Y."/>
            <person name="Kim R.W."/>
            <person name="Kang W.H."/>
            <person name="Huh J.H."/>
            <person name="Kang B.C."/>
            <person name="Yang T.J."/>
            <person name="Lee Y.H."/>
            <person name="Bennetzen J.L."/>
            <person name="Choi D."/>
        </authorList>
    </citation>
    <scope>NUCLEOTIDE SEQUENCE [LARGE SCALE GENOMIC DNA]</scope>
    <source>
        <strain evidence="4">cv. PBC81</strain>
    </source>
</reference>
<evidence type="ECO:0000313" key="3">
    <source>
        <dbReference type="EMBL" id="PHT37808.1"/>
    </source>
</evidence>
<name>A0A2G2VXW2_CAPBA</name>
<gene>
    <name evidence="3" type="ORF">CQW23_21381</name>
</gene>
<comment type="caution">
    <text evidence="3">The sequence shown here is derived from an EMBL/GenBank/DDBJ whole genome shotgun (WGS) entry which is preliminary data.</text>
</comment>
<evidence type="ECO:0000256" key="2">
    <source>
        <dbReference type="SAM" id="SignalP"/>
    </source>
</evidence>
<dbReference type="STRING" id="33114.A0A2G2VXW2"/>
<feature type="chain" id="PRO_5013821056" description="Pistil-specific extensin-like protein" evidence="2">
    <location>
        <begin position="20"/>
        <end position="175"/>
    </location>
</feature>
<evidence type="ECO:0000256" key="1">
    <source>
        <dbReference type="ARBA" id="ARBA00022729"/>
    </source>
</evidence>
<evidence type="ECO:0000313" key="4">
    <source>
        <dbReference type="Proteomes" id="UP000224567"/>
    </source>
</evidence>
<protein>
    <recommendedName>
        <fullName evidence="5">Pistil-specific extensin-like protein</fullName>
    </recommendedName>
</protein>
<dbReference type="OrthoDB" id="747559at2759"/>
<sequence>MKVVFIALLFFVFSNFIEAYEGMDVMHIVGKVLCQDCTQGWNEWVEGAKPIKGSIVSLTCLDERRRVMYYGSDLTDEAGIYDLIVNRTSCHGKTIKPQNCFVRLVSSPDSVCNIATDFAGGKSGVKLRRPAVVYRDLLKYVLSPFYYTTPMCDEPDISDNDDNLETNDDKHQNNY</sequence>